<evidence type="ECO:0000313" key="3">
    <source>
        <dbReference type="EMBL" id="MCX8534179.1"/>
    </source>
</evidence>
<keyword evidence="3" id="KW-0418">Kinase</keyword>
<feature type="transmembrane region" description="Helical" evidence="1">
    <location>
        <begin position="56"/>
        <end position="78"/>
    </location>
</feature>
<feature type="domain" description="Signal transduction histidine kinase internal region" evidence="2">
    <location>
        <begin position="93"/>
        <end position="170"/>
    </location>
</feature>
<keyword evidence="1" id="KW-0812">Transmembrane</keyword>
<dbReference type="GO" id="GO:0016301">
    <property type="term" value="F:kinase activity"/>
    <property type="evidence" value="ECO:0007669"/>
    <property type="project" value="UniProtKB-KW"/>
</dbReference>
<dbReference type="InterPro" id="IPR010559">
    <property type="entry name" value="Sig_transdc_His_kin_internal"/>
</dbReference>
<organism evidence="3 4">
    <name type="scientific">Chryseobacterium luquanense</name>
    <dbReference type="NCBI Taxonomy" id="2983766"/>
    <lineage>
        <taxon>Bacteria</taxon>
        <taxon>Pseudomonadati</taxon>
        <taxon>Bacteroidota</taxon>
        <taxon>Flavobacteriia</taxon>
        <taxon>Flavobacteriales</taxon>
        <taxon>Weeksellaceae</taxon>
        <taxon>Chryseobacterium group</taxon>
        <taxon>Chryseobacterium</taxon>
    </lineage>
</organism>
<gene>
    <name evidence="3" type="ORF">OEA66_17660</name>
</gene>
<accession>A0ABT3Y7N1</accession>
<dbReference type="Pfam" id="PF06580">
    <property type="entry name" value="His_kinase"/>
    <property type="match status" value="1"/>
</dbReference>
<protein>
    <submittedName>
        <fullName evidence="3">Histidine kinase</fullName>
    </submittedName>
</protein>
<dbReference type="InterPro" id="IPR050640">
    <property type="entry name" value="Bact_2-comp_sensor_kinase"/>
</dbReference>
<dbReference type="EMBL" id="JAOVZV010000021">
    <property type="protein sequence ID" value="MCX8534179.1"/>
    <property type="molecule type" value="Genomic_DNA"/>
</dbReference>
<dbReference type="Gene3D" id="3.30.565.10">
    <property type="entry name" value="Histidine kinase-like ATPase, C-terminal domain"/>
    <property type="match status" value="1"/>
</dbReference>
<evidence type="ECO:0000259" key="2">
    <source>
        <dbReference type="Pfam" id="PF06580"/>
    </source>
</evidence>
<keyword evidence="3" id="KW-0808">Transferase</keyword>
<reference evidence="3" key="1">
    <citation type="submission" date="2022-10" db="EMBL/GenBank/DDBJ databases">
        <title>Chryseobacterium sp. nov., a novel bacterial species.</title>
        <authorList>
            <person name="Cao Y."/>
        </authorList>
    </citation>
    <scope>NUCLEOTIDE SEQUENCE</scope>
    <source>
        <strain evidence="3">KC 927</strain>
    </source>
</reference>
<sequence length="279" mass="32092">MVSVISLIPIATFILGEYLHWLYQRFSTNELIDFTPIAAASSAPQILEKYQYYFDAFPGIIIVMGIMIIGYAIQHFLLRIKKERQIQTQQTVAELTLLKSQISPHFLFNVLNSLYSLSLKKSDETPNVILKLSDILRYSLYEAQEKEISISQEIHILNTYIDIERLRLPESASMTFLHDTINESVKIAPMLLLPLIENAFKHGTDSTIGHSYINASLIGNDNRLIFTCENNFKESARKEVGGIGIENIRKRLQLIYPLRHQFKIEKNSELFKISLEIKL</sequence>
<dbReference type="InterPro" id="IPR036890">
    <property type="entry name" value="HATPase_C_sf"/>
</dbReference>
<evidence type="ECO:0000256" key="1">
    <source>
        <dbReference type="SAM" id="Phobius"/>
    </source>
</evidence>
<dbReference type="PANTHER" id="PTHR34220">
    <property type="entry name" value="SENSOR HISTIDINE KINASE YPDA"/>
    <property type="match status" value="1"/>
</dbReference>
<dbReference type="PANTHER" id="PTHR34220:SF7">
    <property type="entry name" value="SENSOR HISTIDINE KINASE YPDA"/>
    <property type="match status" value="1"/>
</dbReference>
<evidence type="ECO:0000313" key="4">
    <source>
        <dbReference type="Proteomes" id="UP001070176"/>
    </source>
</evidence>
<proteinExistence type="predicted"/>
<keyword evidence="1" id="KW-1133">Transmembrane helix</keyword>
<dbReference type="Proteomes" id="UP001070176">
    <property type="component" value="Unassembled WGS sequence"/>
</dbReference>
<keyword evidence="1" id="KW-0472">Membrane</keyword>
<name>A0ABT3Y7N1_9FLAO</name>
<comment type="caution">
    <text evidence="3">The sequence shown here is derived from an EMBL/GenBank/DDBJ whole genome shotgun (WGS) entry which is preliminary data.</text>
</comment>
<dbReference type="RefSeq" id="WP_267282633.1">
    <property type="nucleotide sequence ID" value="NZ_JAOVZV010000021.1"/>
</dbReference>
<keyword evidence="4" id="KW-1185">Reference proteome</keyword>